<accession>A0ABN2LET3</accession>
<evidence type="ECO:0000256" key="9">
    <source>
        <dbReference type="SAM" id="Phobius"/>
    </source>
</evidence>
<reference evidence="10 11" key="1">
    <citation type="journal article" date="2019" name="Int. J. Syst. Evol. Microbiol.">
        <title>The Global Catalogue of Microorganisms (GCM) 10K type strain sequencing project: providing services to taxonomists for standard genome sequencing and annotation.</title>
        <authorList>
            <consortium name="The Broad Institute Genomics Platform"/>
            <consortium name="The Broad Institute Genome Sequencing Center for Infectious Disease"/>
            <person name="Wu L."/>
            <person name="Ma J."/>
        </authorList>
    </citation>
    <scope>NUCLEOTIDE SEQUENCE [LARGE SCALE GENOMIC DNA]</scope>
    <source>
        <strain evidence="10 11">JCM 13250</strain>
    </source>
</reference>
<evidence type="ECO:0000256" key="5">
    <source>
        <dbReference type="ARBA" id="ARBA00022692"/>
    </source>
</evidence>
<evidence type="ECO:0000256" key="1">
    <source>
        <dbReference type="ARBA" id="ARBA00004651"/>
    </source>
</evidence>
<evidence type="ECO:0000313" key="10">
    <source>
        <dbReference type="EMBL" id="GAA1783670.1"/>
    </source>
</evidence>
<sequence>MNVSTGMRADARDALRDTIPVAMGYLPLAAAYGLMLANTGIDWWWAPVSSLLIFAGAMQFLSVGLLAAHTPLAEIFIATLLVNFRHVFYGLSYPMDKLKRTPARVYGVFALTDETYSLLAGKADQNISGRRITLIQLFSHGYWILGSFVGALGAMALPDSIAGIEFSLTALFLVLTYEHAIKRENLPAVVMGVLASAVAFAIGGKQFLSVAMGVFLCLVLANYPIVSRKASRESGLRTSGSPDHGVDDAPAASDAVPSAAESR</sequence>
<gene>
    <name evidence="10" type="ORF">GCM10009682_02180</name>
</gene>
<organism evidence="10 11">
    <name type="scientific">Luedemannella flava</name>
    <dbReference type="NCBI Taxonomy" id="349316"/>
    <lineage>
        <taxon>Bacteria</taxon>
        <taxon>Bacillati</taxon>
        <taxon>Actinomycetota</taxon>
        <taxon>Actinomycetes</taxon>
        <taxon>Micromonosporales</taxon>
        <taxon>Micromonosporaceae</taxon>
        <taxon>Luedemannella</taxon>
    </lineage>
</organism>
<dbReference type="EMBL" id="BAAALT010000003">
    <property type="protein sequence ID" value="GAA1783670.1"/>
    <property type="molecule type" value="Genomic_DNA"/>
</dbReference>
<dbReference type="PANTHER" id="PTHR34979">
    <property type="entry name" value="INNER MEMBRANE PROTEIN YGAZ"/>
    <property type="match status" value="1"/>
</dbReference>
<dbReference type="Pfam" id="PF03591">
    <property type="entry name" value="AzlC"/>
    <property type="match status" value="1"/>
</dbReference>
<keyword evidence="5 9" id="KW-0812">Transmembrane</keyword>
<dbReference type="InterPro" id="IPR011606">
    <property type="entry name" value="Brnchd-chn_aa_trnsp_permease"/>
</dbReference>
<protein>
    <submittedName>
        <fullName evidence="10">AzlC family ABC transporter permease</fullName>
    </submittedName>
</protein>
<name>A0ABN2LET3_9ACTN</name>
<feature type="region of interest" description="Disordered" evidence="8">
    <location>
        <begin position="232"/>
        <end position="263"/>
    </location>
</feature>
<evidence type="ECO:0000256" key="4">
    <source>
        <dbReference type="ARBA" id="ARBA00022475"/>
    </source>
</evidence>
<keyword evidence="4" id="KW-1003">Cell membrane</keyword>
<dbReference type="PANTHER" id="PTHR34979:SF1">
    <property type="entry name" value="INNER MEMBRANE PROTEIN YGAZ"/>
    <property type="match status" value="1"/>
</dbReference>
<dbReference type="Proteomes" id="UP001500218">
    <property type="component" value="Unassembled WGS sequence"/>
</dbReference>
<feature type="transmembrane region" description="Helical" evidence="9">
    <location>
        <begin position="185"/>
        <end position="202"/>
    </location>
</feature>
<keyword evidence="7 9" id="KW-0472">Membrane</keyword>
<keyword evidence="3" id="KW-0813">Transport</keyword>
<feature type="compositionally biased region" description="Low complexity" evidence="8">
    <location>
        <begin position="248"/>
        <end position="263"/>
    </location>
</feature>
<feature type="transmembrane region" description="Helical" evidence="9">
    <location>
        <begin position="132"/>
        <end position="154"/>
    </location>
</feature>
<keyword evidence="11" id="KW-1185">Reference proteome</keyword>
<evidence type="ECO:0000256" key="7">
    <source>
        <dbReference type="ARBA" id="ARBA00023136"/>
    </source>
</evidence>
<feature type="transmembrane region" description="Helical" evidence="9">
    <location>
        <begin position="160"/>
        <end position="178"/>
    </location>
</feature>
<feature type="transmembrane region" description="Helical" evidence="9">
    <location>
        <begin position="20"/>
        <end position="37"/>
    </location>
</feature>
<evidence type="ECO:0000256" key="8">
    <source>
        <dbReference type="SAM" id="MobiDB-lite"/>
    </source>
</evidence>
<comment type="caution">
    <text evidence="10">The sequence shown here is derived from an EMBL/GenBank/DDBJ whole genome shotgun (WGS) entry which is preliminary data.</text>
</comment>
<keyword evidence="6 9" id="KW-1133">Transmembrane helix</keyword>
<evidence type="ECO:0000256" key="6">
    <source>
        <dbReference type="ARBA" id="ARBA00022989"/>
    </source>
</evidence>
<feature type="transmembrane region" description="Helical" evidence="9">
    <location>
        <begin position="72"/>
        <end position="91"/>
    </location>
</feature>
<comment type="similarity">
    <text evidence="2">Belongs to the AzlC family.</text>
</comment>
<evidence type="ECO:0000256" key="2">
    <source>
        <dbReference type="ARBA" id="ARBA00010735"/>
    </source>
</evidence>
<proteinExistence type="inferred from homology"/>
<evidence type="ECO:0000256" key="3">
    <source>
        <dbReference type="ARBA" id="ARBA00022448"/>
    </source>
</evidence>
<feature type="transmembrane region" description="Helical" evidence="9">
    <location>
        <begin position="208"/>
        <end position="226"/>
    </location>
</feature>
<evidence type="ECO:0000313" key="11">
    <source>
        <dbReference type="Proteomes" id="UP001500218"/>
    </source>
</evidence>
<comment type="subcellular location">
    <subcellularLocation>
        <location evidence="1">Cell membrane</location>
        <topology evidence="1">Multi-pass membrane protein</topology>
    </subcellularLocation>
</comment>